<organism evidence="1 2">
    <name type="scientific">Ixodes persulcatus</name>
    <name type="common">Taiga tick</name>
    <dbReference type="NCBI Taxonomy" id="34615"/>
    <lineage>
        <taxon>Eukaryota</taxon>
        <taxon>Metazoa</taxon>
        <taxon>Ecdysozoa</taxon>
        <taxon>Arthropoda</taxon>
        <taxon>Chelicerata</taxon>
        <taxon>Arachnida</taxon>
        <taxon>Acari</taxon>
        <taxon>Parasitiformes</taxon>
        <taxon>Ixodida</taxon>
        <taxon>Ixodoidea</taxon>
        <taxon>Ixodidae</taxon>
        <taxon>Ixodinae</taxon>
        <taxon>Ixodes</taxon>
    </lineage>
</organism>
<evidence type="ECO:0000313" key="2">
    <source>
        <dbReference type="Proteomes" id="UP000805193"/>
    </source>
</evidence>
<dbReference type="EMBL" id="JABSTQ010010779">
    <property type="protein sequence ID" value="KAG0417981.1"/>
    <property type="molecule type" value="Genomic_DNA"/>
</dbReference>
<accession>A0AC60PE22</accession>
<comment type="caution">
    <text evidence="1">The sequence shown here is derived from an EMBL/GenBank/DDBJ whole genome shotgun (WGS) entry which is preliminary data.</text>
</comment>
<evidence type="ECO:0000313" key="1">
    <source>
        <dbReference type="EMBL" id="KAG0417981.1"/>
    </source>
</evidence>
<proteinExistence type="predicted"/>
<gene>
    <name evidence="1" type="ORF">HPB47_005190</name>
</gene>
<sequence>MDLCTTISLPQLAANIKKAEGLHLQVFFSAKTHKEACPFRAIVTERGTWQRQVAAYLQKHLSSLSLSDPFLVRNSEAVVRSLRFEKYGHHEIFSVDVQDLFYSIPHPPLLAAVQSCIESNGELAFRNATGISIEDFLELLIYYLKSTYIGWKDDLYLQKSGWCPAATLCELTRMLRHRKRMLSGKPPGGGPTGVARALLTPQEVKGATLMLSGEAAVLPAESGDSTTTVGVTGWGDSRCGWSICMNCFDFTDIDNVSTTACGHVFHGRCLLPWHGTSKTCPTCRKPLKQREIFKLFFAASESRDEDVGRLRNQLDDAKAKLRAAGEEKIEQQAAADALKASLVQREDEVQQMKEKYMTAKSKLLESNEERGRQK</sequence>
<name>A0AC60PE22_IXOPE</name>
<dbReference type="Proteomes" id="UP000805193">
    <property type="component" value="Unassembled WGS sequence"/>
</dbReference>
<protein>
    <submittedName>
        <fullName evidence="1">Uncharacterized protein</fullName>
    </submittedName>
</protein>
<reference evidence="1 2" key="1">
    <citation type="journal article" date="2020" name="Cell">
        <title>Large-Scale Comparative Analyses of Tick Genomes Elucidate Their Genetic Diversity and Vector Capacities.</title>
        <authorList>
            <consortium name="Tick Genome and Microbiome Consortium (TIGMIC)"/>
            <person name="Jia N."/>
            <person name="Wang J."/>
            <person name="Shi W."/>
            <person name="Du L."/>
            <person name="Sun Y."/>
            <person name="Zhan W."/>
            <person name="Jiang J.F."/>
            <person name="Wang Q."/>
            <person name="Zhang B."/>
            <person name="Ji P."/>
            <person name="Bell-Sakyi L."/>
            <person name="Cui X.M."/>
            <person name="Yuan T.T."/>
            <person name="Jiang B.G."/>
            <person name="Yang W.F."/>
            <person name="Lam T.T."/>
            <person name="Chang Q.C."/>
            <person name="Ding S.J."/>
            <person name="Wang X.J."/>
            <person name="Zhu J.G."/>
            <person name="Ruan X.D."/>
            <person name="Zhao L."/>
            <person name="Wei J.T."/>
            <person name="Ye R.Z."/>
            <person name="Que T.C."/>
            <person name="Du C.H."/>
            <person name="Zhou Y.H."/>
            <person name="Cheng J.X."/>
            <person name="Dai P.F."/>
            <person name="Guo W.B."/>
            <person name="Han X.H."/>
            <person name="Huang E.J."/>
            <person name="Li L.F."/>
            <person name="Wei W."/>
            <person name="Gao Y.C."/>
            <person name="Liu J.Z."/>
            <person name="Shao H.Z."/>
            <person name="Wang X."/>
            <person name="Wang C.C."/>
            <person name="Yang T.C."/>
            <person name="Huo Q.B."/>
            <person name="Li W."/>
            <person name="Chen H.Y."/>
            <person name="Chen S.E."/>
            <person name="Zhou L.G."/>
            <person name="Ni X.B."/>
            <person name="Tian J.H."/>
            <person name="Sheng Y."/>
            <person name="Liu T."/>
            <person name="Pan Y.S."/>
            <person name="Xia L.Y."/>
            <person name="Li J."/>
            <person name="Zhao F."/>
            <person name="Cao W.C."/>
        </authorList>
    </citation>
    <scope>NUCLEOTIDE SEQUENCE [LARGE SCALE GENOMIC DNA]</scope>
    <source>
        <strain evidence="1">Iper-2018</strain>
    </source>
</reference>
<keyword evidence="2" id="KW-1185">Reference proteome</keyword>